<evidence type="ECO:0000256" key="1">
    <source>
        <dbReference type="ARBA" id="ARBA00004383"/>
    </source>
</evidence>
<dbReference type="Gene3D" id="3.40.30.10">
    <property type="entry name" value="Glutaredoxin"/>
    <property type="match status" value="1"/>
</dbReference>
<dbReference type="GO" id="GO:0005886">
    <property type="term" value="C:plasma membrane"/>
    <property type="evidence" value="ECO:0007669"/>
    <property type="project" value="UniProtKB-SubCell"/>
</dbReference>
<comment type="subcellular location">
    <subcellularLocation>
        <location evidence="1">Cell inner membrane</location>
        <topology evidence="1">Single-pass membrane protein</topology>
        <orientation evidence="1">Periplasmic side</orientation>
    </subcellularLocation>
</comment>
<evidence type="ECO:0000256" key="5">
    <source>
        <dbReference type="ARBA" id="ARBA00023284"/>
    </source>
</evidence>
<dbReference type="InterPro" id="IPR013740">
    <property type="entry name" value="Redoxin"/>
</dbReference>
<dbReference type="SUPFAM" id="SSF52833">
    <property type="entry name" value="Thioredoxin-like"/>
    <property type="match status" value="1"/>
</dbReference>
<dbReference type="InterPro" id="IPR036249">
    <property type="entry name" value="Thioredoxin-like_sf"/>
</dbReference>
<evidence type="ECO:0000256" key="2">
    <source>
        <dbReference type="ARBA" id="ARBA00007758"/>
    </source>
</evidence>
<protein>
    <submittedName>
        <fullName evidence="7">Cytochrome c biogenesis protein CcmG, thiol:disulfide interchange protein DsbE</fullName>
    </submittedName>
</protein>
<evidence type="ECO:0000259" key="6">
    <source>
        <dbReference type="PROSITE" id="PS51352"/>
    </source>
</evidence>
<keyword evidence="3" id="KW-0201">Cytochrome c-type biogenesis</keyword>
<dbReference type="GO" id="GO:0015036">
    <property type="term" value="F:disulfide oxidoreductase activity"/>
    <property type="evidence" value="ECO:0007669"/>
    <property type="project" value="InterPro"/>
</dbReference>
<dbReference type="Pfam" id="PF08534">
    <property type="entry name" value="Redoxin"/>
    <property type="match status" value="1"/>
</dbReference>
<organism evidence="7 8">
    <name type="scientific">Enterovibrio nigricans DSM 22720</name>
    <dbReference type="NCBI Taxonomy" id="1121868"/>
    <lineage>
        <taxon>Bacteria</taxon>
        <taxon>Pseudomonadati</taxon>
        <taxon>Pseudomonadota</taxon>
        <taxon>Gammaproteobacteria</taxon>
        <taxon>Vibrionales</taxon>
        <taxon>Vibrionaceae</taxon>
        <taxon>Enterovibrio</taxon>
    </lineage>
</organism>
<dbReference type="AlphaFoldDB" id="A0A1T4VZB6"/>
<keyword evidence="5" id="KW-0676">Redox-active center</keyword>
<dbReference type="PROSITE" id="PS51352">
    <property type="entry name" value="THIOREDOXIN_2"/>
    <property type="match status" value="1"/>
</dbReference>
<accession>A0A1T4VZB6</accession>
<feature type="domain" description="Thioredoxin" evidence="6">
    <location>
        <begin position="37"/>
        <end position="176"/>
    </location>
</feature>
<gene>
    <name evidence="7" type="ORF">SAMN02745132_04566</name>
</gene>
<dbReference type="RefSeq" id="WP_157828451.1">
    <property type="nucleotide sequence ID" value="NZ_FUXU01000127.1"/>
</dbReference>
<sequence length="183" mass="20734">MINLRFSIPLAGAIAFIVALSWMLVNTDNDEAPTQFAMKGQTVPTFSYATLENELVDETVLKGKWTLLNVWASWCVVCKKEHDFLMTLSRQGVPIIGLNYRDRKEAALNTLKHTGNPYRAVIFDPSGALAIEFGSLVTPDTYLIDEHGTLIHRHTGELNNEVWETEFLPRIQPAQHRHQSKEE</sequence>
<dbReference type="NCBIfam" id="TIGR00385">
    <property type="entry name" value="dsbE"/>
    <property type="match status" value="1"/>
</dbReference>
<evidence type="ECO:0000313" key="7">
    <source>
        <dbReference type="EMBL" id="SKA70326.1"/>
    </source>
</evidence>
<reference evidence="8" key="1">
    <citation type="submission" date="2017-02" db="EMBL/GenBank/DDBJ databases">
        <authorList>
            <person name="Varghese N."/>
            <person name="Submissions S."/>
        </authorList>
    </citation>
    <scope>NUCLEOTIDE SEQUENCE [LARGE SCALE GENOMIC DNA]</scope>
    <source>
        <strain evidence="8">DSM 22720</strain>
    </source>
</reference>
<dbReference type="GO" id="GO:0017004">
    <property type="term" value="P:cytochrome complex assembly"/>
    <property type="evidence" value="ECO:0007669"/>
    <property type="project" value="UniProtKB-KW"/>
</dbReference>
<dbReference type="InterPro" id="IPR004799">
    <property type="entry name" value="Periplasmic_diS_OxRdtase_DsbE"/>
</dbReference>
<comment type="similarity">
    <text evidence="2">Belongs to the thioredoxin family. DsbE subfamily.</text>
</comment>
<evidence type="ECO:0000256" key="3">
    <source>
        <dbReference type="ARBA" id="ARBA00022748"/>
    </source>
</evidence>
<name>A0A1T4VZB6_9GAMM</name>
<proteinExistence type="inferred from homology"/>
<evidence type="ECO:0000256" key="4">
    <source>
        <dbReference type="ARBA" id="ARBA00023157"/>
    </source>
</evidence>
<dbReference type="InterPro" id="IPR050553">
    <property type="entry name" value="Thioredoxin_ResA/DsbE_sf"/>
</dbReference>
<dbReference type="Proteomes" id="UP000190162">
    <property type="component" value="Unassembled WGS sequence"/>
</dbReference>
<dbReference type="GO" id="GO:0030288">
    <property type="term" value="C:outer membrane-bounded periplasmic space"/>
    <property type="evidence" value="ECO:0007669"/>
    <property type="project" value="InterPro"/>
</dbReference>
<evidence type="ECO:0000313" key="8">
    <source>
        <dbReference type="Proteomes" id="UP000190162"/>
    </source>
</evidence>
<dbReference type="PANTHER" id="PTHR42852">
    <property type="entry name" value="THIOL:DISULFIDE INTERCHANGE PROTEIN DSBE"/>
    <property type="match status" value="1"/>
</dbReference>
<keyword evidence="4" id="KW-1015">Disulfide bond</keyword>
<dbReference type="InterPro" id="IPR013766">
    <property type="entry name" value="Thioredoxin_domain"/>
</dbReference>
<dbReference type="PANTHER" id="PTHR42852:SF6">
    <property type="entry name" value="THIOL:DISULFIDE INTERCHANGE PROTEIN DSBE"/>
    <property type="match status" value="1"/>
</dbReference>
<dbReference type="EMBL" id="FUXU01000127">
    <property type="protein sequence ID" value="SKA70326.1"/>
    <property type="molecule type" value="Genomic_DNA"/>
</dbReference>
<keyword evidence="8" id="KW-1185">Reference proteome</keyword>